<dbReference type="EMBL" id="KK583219">
    <property type="protein sequence ID" value="KDO27059.1"/>
    <property type="molecule type" value="Genomic_DNA"/>
</dbReference>
<reference evidence="2 3" key="1">
    <citation type="journal article" date="2013" name="PLoS Genet.">
        <title>Distinctive expansion of potential virulence genes in the genome of the oomycete fish pathogen Saprolegnia parasitica.</title>
        <authorList>
            <person name="Jiang R.H."/>
            <person name="de Bruijn I."/>
            <person name="Haas B.J."/>
            <person name="Belmonte R."/>
            <person name="Lobach L."/>
            <person name="Christie J."/>
            <person name="van den Ackerveken G."/>
            <person name="Bottin A."/>
            <person name="Bulone V."/>
            <person name="Diaz-Moreno S.M."/>
            <person name="Dumas B."/>
            <person name="Fan L."/>
            <person name="Gaulin E."/>
            <person name="Govers F."/>
            <person name="Grenville-Briggs L.J."/>
            <person name="Horner N.R."/>
            <person name="Levin J.Z."/>
            <person name="Mammella M."/>
            <person name="Meijer H.J."/>
            <person name="Morris P."/>
            <person name="Nusbaum C."/>
            <person name="Oome S."/>
            <person name="Phillips A.J."/>
            <person name="van Rooyen D."/>
            <person name="Rzeszutek E."/>
            <person name="Saraiva M."/>
            <person name="Secombes C.J."/>
            <person name="Seidl M.F."/>
            <person name="Snel B."/>
            <person name="Stassen J.H."/>
            <person name="Sykes S."/>
            <person name="Tripathy S."/>
            <person name="van den Berg H."/>
            <person name="Vega-Arreguin J.C."/>
            <person name="Wawra S."/>
            <person name="Young S.K."/>
            <person name="Zeng Q."/>
            <person name="Dieguez-Uribeondo J."/>
            <person name="Russ C."/>
            <person name="Tyler B.M."/>
            <person name="van West P."/>
        </authorList>
    </citation>
    <scope>NUCLEOTIDE SEQUENCE [LARGE SCALE GENOMIC DNA]</scope>
    <source>
        <strain evidence="2 3">CBS 223.65</strain>
    </source>
</reference>
<dbReference type="VEuPathDB" id="FungiDB:SPRG_07770"/>
<gene>
    <name evidence="2" type="ORF">SPRG_07770</name>
</gene>
<name>A0A067C8G2_SAPPC</name>
<protein>
    <submittedName>
        <fullName evidence="2">Uncharacterized protein</fullName>
    </submittedName>
</protein>
<evidence type="ECO:0000256" key="1">
    <source>
        <dbReference type="SAM" id="MobiDB-lite"/>
    </source>
</evidence>
<sequence>MEAAVSTCVVIGSDMRTRATRETMGATNESQIQPSPETWTRSDSLTSTKPLIRYRMHIALPWSVPRASGSFCPIDEGCVSHISLWE</sequence>
<keyword evidence="3" id="KW-1185">Reference proteome</keyword>
<feature type="region of interest" description="Disordered" evidence="1">
    <location>
        <begin position="19"/>
        <end position="43"/>
    </location>
</feature>
<proteinExistence type="predicted"/>
<dbReference type="AlphaFoldDB" id="A0A067C8G2"/>
<dbReference type="Proteomes" id="UP000030745">
    <property type="component" value="Unassembled WGS sequence"/>
</dbReference>
<dbReference type="GeneID" id="24130022"/>
<dbReference type="RefSeq" id="XP_012202154.1">
    <property type="nucleotide sequence ID" value="XM_012346764.1"/>
</dbReference>
<dbReference type="KEGG" id="spar:SPRG_07770"/>
<feature type="compositionally biased region" description="Polar residues" evidence="1">
    <location>
        <begin position="25"/>
        <end position="43"/>
    </location>
</feature>
<accession>A0A067C8G2</accession>
<organism evidence="2 3">
    <name type="scientific">Saprolegnia parasitica (strain CBS 223.65)</name>
    <dbReference type="NCBI Taxonomy" id="695850"/>
    <lineage>
        <taxon>Eukaryota</taxon>
        <taxon>Sar</taxon>
        <taxon>Stramenopiles</taxon>
        <taxon>Oomycota</taxon>
        <taxon>Saprolegniomycetes</taxon>
        <taxon>Saprolegniales</taxon>
        <taxon>Saprolegniaceae</taxon>
        <taxon>Saprolegnia</taxon>
    </lineage>
</organism>
<evidence type="ECO:0000313" key="2">
    <source>
        <dbReference type="EMBL" id="KDO27059.1"/>
    </source>
</evidence>
<evidence type="ECO:0000313" key="3">
    <source>
        <dbReference type="Proteomes" id="UP000030745"/>
    </source>
</evidence>